<gene>
    <name evidence="4" type="ORF">A0131_03315</name>
</gene>
<feature type="domain" description="HTH cro/C1-type" evidence="3">
    <location>
        <begin position="7"/>
        <end position="61"/>
    </location>
</feature>
<dbReference type="Pfam" id="PF01381">
    <property type="entry name" value="HTH_3"/>
    <property type="match status" value="1"/>
</dbReference>
<name>A0A151A3K0_9STAP</name>
<dbReference type="AlphaFoldDB" id="A0A151A3K0"/>
<keyword evidence="2" id="KW-0812">Transmembrane</keyword>
<dbReference type="PROSITE" id="PS50943">
    <property type="entry name" value="HTH_CROC1"/>
    <property type="match status" value="1"/>
</dbReference>
<dbReference type="GO" id="GO:0003677">
    <property type="term" value="F:DNA binding"/>
    <property type="evidence" value="ECO:0007669"/>
    <property type="project" value="UniProtKB-KW"/>
</dbReference>
<dbReference type="RefSeq" id="WP_061854065.1">
    <property type="nucleotide sequence ID" value="NZ_LUGM01000002.1"/>
</dbReference>
<dbReference type="PANTHER" id="PTHR46558">
    <property type="entry name" value="TRACRIPTIONAL REGULATORY PROTEIN-RELATED-RELATED"/>
    <property type="match status" value="1"/>
</dbReference>
<comment type="caution">
    <text evidence="4">The sequence shown here is derived from an EMBL/GenBank/DDBJ whole genome shotgun (WGS) entry which is preliminary data.</text>
</comment>
<dbReference type="CDD" id="cd00093">
    <property type="entry name" value="HTH_XRE"/>
    <property type="match status" value="1"/>
</dbReference>
<feature type="transmembrane region" description="Helical" evidence="2">
    <location>
        <begin position="91"/>
        <end position="109"/>
    </location>
</feature>
<sequence>MKLSEQIRKHRKLSNLTQEGLAKKLHTTRQSVSKWEQGSLEPNIQTLNDLAKLFGISLDHLVNGEEEVKKDKIEKRSSEQMNFWSFAAEKWWVIILIIFIICGTLAQIFS</sequence>
<keyword evidence="2" id="KW-1133">Transmembrane helix</keyword>
<keyword evidence="1" id="KW-0238">DNA-binding</keyword>
<evidence type="ECO:0000256" key="2">
    <source>
        <dbReference type="SAM" id="Phobius"/>
    </source>
</evidence>
<organism evidence="4 5">
    <name type="scientific">Staphylococcus kloosii</name>
    <dbReference type="NCBI Taxonomy" id="29384"/>
    <lineage>
        <taxon>Bacteria</taxon>
        <taxon>Bacillati</taxon>
        <taxon>Bacillota</taxon>
        <taxon>Bacilli</taxon>
        <taxon>Bacillales</taxon>
        <taxon>Staphylococcaceae</taxon>
        <taxon>Staphylococcus</taxon>
    </lineage>
</organism>
<evidence type="ECO:0000256" key="1">
    <source>
        <dbReference type="ARBA" id="ARBA00023125"/>
    </source>
</evidence>
<keyword evidence="2" id="KW-0472">Membrane</keyword>
<dbReference type="InterPro" id="IPR010982">
    <property type="entry name" value="Lambda_DNA-bd_dom_sf"/>
</dbReference>
<reference evidence="4 5" key="1">
    <citation type="submission" date="2016-02" db="EMBL/GenBank/DDBJ databases">
        <title>Draft genome sequence of hydrocarbon degrading Staphylococcus saprophyticus Strain CNV2, isolated from crude-oil contaminated soil from Noonmati Oil Refinery, Guwahati, Assam, India.</title>
        <authorList>
            <person name="Mukherjee A."/>
            <person name="Chettri B."/>
            <person name="Langpoklakpam J."/>
            <person name="Singh A.K."/>
            <person name="Chattopadhyay D.J."/>
        </authorList>
    </citation>
    <scope>NUCLEOTIDE SEQUENCE [LARGE SCALE GENOMIC DNA]</scope>
    <source>
        <strain evidence="4 5">CNV2</strain>
    </source>
</reference>
<dbReference type="InterPro" id="IPR001387">
    <property type="entry name" value="Cro/C1-type_HTH"/>
</dbReference>
<evidence type="ECO:0000259" key="3">
    <source>
        <dbReference type="PROSITE" id="PS50943"/>
    </source>
</evidence>
<dbReference type="PANTHER" id="PTHR46558:SF15">
    <property type="entry name" value="HELIX-TURN-HELIX DOMAIN PROTEIN"/>
    <property type="match status" value="1"/>
</dbReference>
<evidence type="ECO:0000313" key="4">
    <source>
        <dbReference type="EMBL" id="KYH13835.1"/>
    </source>
</evidence>
<proteinExistence type="predicted"/>
<accession>A0A151A3K0</accession>
<dbReference type="EMBL" id="LUGM01000002">
    <property type="protein sequence ID" value="KYH13835.1"/>
    <property type="molecule type" value="Genomic_DNA"/>
</dbReference>
<protein>
    <submittedName>
        <fullName evidence="4">Transcriptional regulator</fullName>
    </submittedName>
</protein>
<dbReference type="Proteomes" id="UP000075418">
    <property type="component" value="Unassembled WGS sequence"/>
</dbReference>
<evidence type="ECO:0000313" key="5">
    <source>
        <dbReference type="Proteomes" id="UP000075418"/>
    </source>
</evidence>
<dbReference type="Gene3D" id="1.10.260.40">
    <property type="entry name" value="lambda repressor-like DNA-binding domains"/>
    <property type="match status" value="1"/>
</dbReference>
<dbReference type="SMART" id="SM00530">
    <property type="entry name" value="HTH_XRE"/>
    <property type="match status" value="1"/>
</dbReference>
<dbReference type="SUPFAM" id="SSF47413">
    <property type="entry name" value="lambda repressor-like DNA-binding domains"/>
    <property type="match status" value="1"/>
</dbReference>